<evidence type="ECO:0000313" key="3">
    <source>
        <dbReference type="Proteomes" id="UP001244341"/>
    </source>
</evidence>
<keyword evidence="1" id="KW-0812">Transmembrane</keyword>
<evidence type="ECO:0000313" key="2">
    <source>
        <dbReference type="EMBL" id="WIA12664.1"/>
    </source>
</evidence>
<keyword evidence="3" id="KW-1185">Reference proteome</keyword>
<reference evidence="2 3" key="1">
    <citation type="submission" date="2023-05" db="EMBL/GenBank/DDBJ databases">
        <title>A 100% complete, gapless, phased diploid assembly of the Scenedesmus obliquus UTEX 3031 genome.</title>
        <authorList>
            <person name="Biondi T.C."/>
            <person name="Hanschen E.R."/>
            <person name="Kwon T."/>
            <person name="Eng W."/>
            <person name="Kruse C.P.S."/>
            <person name="Koehler S.I."/>
            <person name="Kunde Y."/>
            <person name="Gleasner C.D."/>
            <person name="You Mak K.T."/>
            <person name="Polle J."/>
            <person name="Hovde B.T."/>
            <person name="Starkenburg S.R."/>
        </authorList>
    </citation>
    <scope>NUCLEOTIDE SEQUENCE [LARGE SCALE GENOMIC DNA]</scope>
    <source>
        <strain evidence="2 3">DOE0152z</strain>
    </source>
</reference>
<evidence type="ECO:0000256" key="1">
    <source>
        <dbReference type="SAM" id="Phobius"/>
    </source>
</evidence>
<feature type="transmembrane region" description="Helical" evidence="1">
    <location>
        <begin position="75"/>
        <end position="98"/>
    </location>
</feature>
<name>A0ABY8TUW4_TETOB</name>
<gene>
    <name evidence="2" type="ORF">OEZ85_006311</name>
</gene>
<accession>A0ABY8TUW4</accession>
<organism evidence="2 3">
    <name type="scientific">Tetradesmus obliquus</name>
    <name type="common">Green alga</name>
    <name type="synonym">Acutodesmus obliquus</name>
    <dbReference type="NCBI Taxonomy" id="3088"/>
    <lineage>
        <taxon>Eukaryota</taxon>
        <taxon>Viridiplantae</taxon>
        <taxon>Chlorophyta</taxon>
        <taxon>core chlorophytes</taxon>
        <taxon>Chlorophyceae</taxon>
        <taxon>CS clade</taxon>
        <taxon>Sphaeropleales</taxon>
        <taxon>Scenedesmaceae</taxon>
        <taxon>Tetradesmus</taxon>
    </lineage>
</organism>
<keyword evidence="1" id="KW-0472">Membrane</keyword>
<sequence length="218" mass="24717">MGMWVYEGLPHGQKVYHVMLWFDRGLLRPAGPLVPFAVLAARAGVHWLAHQLQSGEAGRGVVQQQQQKQWRAVKLGSLALGCMAVYSSMAVARLAVYLTHYFLLQNRLLEFHIVSDHIFLAATMLICLHAELVCLMSDMLRTIRSGSGGSSDAVSWREGALTLLFVAALFLYLFTAADMYYTAKYFHFPLETFFTTVLVFIMFQLPVVLWLTRQRELQ</sequence>
<dbReference type="Proteomes" id="UP001244341">
    <property type="component" value="Chromosome 4b"/>
</dbReference>
<feature type="transmembrane region" description="Helical" evidence="1">
    <location>
        <begin position="193"/>
        <end position="212"/>
    </location>
</feature>
<feature type="transmembrane region" description="Helical" evidence="1">
    <location>
        <begin position="118"/>
        <end position="140"/>
    </location>
</feature>
<protein>
    <submittedName>
        <fullName evidence="2">Uncharacterized protein</fullName>
    </submittedName>
</protein>
<feature type="transmembrane region" description="Helical" evidence="1">
    <location>
        <begin position="161"/>
        <end position="181"/>
    </location>
</feature>
<dbReference type="EMBL" id="CP126211">
    <property type="protein sequence ID" value="WIA12664.1"/>
    <property type="molecule type" value="Genomic_DNA"/>
</dbReference>
<keyword evidence="1" id="KW-1133">Transmembrane helix</keyword>
<proteinExistence type="predicted"/>